<reference evidence="2" key="1">
    <citation type="submission" date="2021-05" db="EMBL/GenBank/DDBJ databases">
        <authorList>
            <person name="Alioto T."/>
            <person name="Alioto T."/>
            <person name="Gomez Garrido J."/>
        </authorList>
    </citation>
    <scope>NUCLEOTIDE SEQUENCE</scope>
</reference>
<proteinExistence type="predicted"/>
<feature type="region of interest" description="Disordered" evidence="1">
    <location>
        <begin position="1"/>
        <end position="26"/>
    </location>
</feature>
<feature type="region of interest" description="Disordered" evidence="1">
    <location>
        <begin position="85"/>
        <end position="203"/>
    </location>
</feature>
<sequence length="247" mass="27021">MTTTTTTSVKRDIGRQPDYHIGPNGIPRLTGLRMRKMNSPQQQPLQQPTDPVKLNKCLYNLTVRNGTNAAVSSDKIESDIAIRNQYSSKSSSSNCSISDRRSSSTTVASSANRNDPRNTSQQSNYSSPIPRISTSISNSTNNNSSRNSNGIVMNGSRTLLSGRRQQRHHRSAAAAGDDAGSNGDGADANLINGSANGDRRRSSSSVLVRQYRLSAAIDNRLSYQRKYDRTIFGCNRLDQFVLPPLQI</sequence>
<feature type="compositionally biased region" description="Basic and acidic residues" evidence="1">
    <location>
        <begin position="9"/>
        <end position="18"/>
    </location>
</feature>
<name>A0A8D8I0H0_CULPI</name>
<accession>A0A8D8I0H0</accession>
<feature type="compositionally biased region" description="Low complexity" evidence="1">
    <location>
        <begin position="126"/>
        <end position="149"/>
    </location>
</feature>
<dbReference type="EMBL" id="HBUE01337269">
    <property type="protein sequence ID" value="CAG6596756.1"/>
    <property type="molecule type" value="Transcribed_RNA"/>
</dbReference>
<evidence type="ECO:0000313" key="2">
    <source>
        <dbReference type="EMBL" id="CAG6544618.1"/>
    </source>
</evidence>
<feature type="compositionally biased region" description="Low complexity" evidence="1">
    <location>
        <begin position="87"/>
        <end position="111"/>
    </location>
</feature>
<feature type="compositionally biased region" description="Low complexity" evidence="1">
    <location>
        <begin position="172"/>
        <end position="189"/>
    </location>
</feature>
<dbReference type="EMBL" id="HBUE01230479">
    <property type="protein sequence ID" value="CAG6544618.1"/>
    <property type="molecule type" value="Transcribed_RNA"/>
</dbReference>
<organism evidence="2">
    <name type="scientific">Culex pipiens</name>
    <name type="common">House mosquito</name>
    <dbReference type="NCBI Taxonomy" id="7175"/>
    <lineage>
        <taxon>Eukaryota</taxon>
        <taxon>Metazoa</taxon>
        <taxon>Ecdysozoa</taxon>
        <taxon>Arthropoda</taxon>
        <taxon>Hexapoda</taxon>
        <taxon>Insecta</taxon>
        <taxon>Pterygota</taxon>
        <taxon>Neoptera</taxon>
        <taxon>Endopterygota</taxon>
        <taxon>Diptera</taxon>
        <taxon>Nematocera</taxon>
        <taxon>Culicoidea</taxon>
        <taxon>Culicidae</taxon>
        <taxon>Culicinae</taxon>
        <taxon>Culicini</taxon>
        <taxon>Culex</taxon>
        <taxon>Culex</taxon>
    </lineage>
</organism>
<protein>
    <submittedName>
        <fullName evidence="2">(northern house mosquito) hypothetical protein</fullName>
    </submittedName>
</protein>
<evidence type="ECO:0000256" key="1">
    <source>
        <dbReference type="SAM" id="MobiDB-lite"/>
    </source>
</evidence>
<dbReference type="AlphaFoldDB" id="A0A8D8I0H0"/>